<sequence>MTLRSKLLTLALAMANNGASLIPVGIDKKPIDGLKWKKFQETPASPEQLSHWAENPRTTGFAIVTGRVSQGAEGLDIDQPGFLEALMAAEPKLVAKLAHQRTGGGGDHLLYRREIPAGNLKLAWAPDPTHEEGRAIAIETRGEGGYLVIAHSLHSSGRHYELLTGSWTDLPLLSDDEVKRLHQAARRLCLAPLTRNQVQRFNQTKARRQGDDASVIDAYLERTPLKAALEAAGYMPTSYGRYTRPGGASGSVVLLDGPDGRELSFHHSSNDPLADGRPHDAFDVFATYSHGGDVRAAVRAAAAQLGLTEPSVEGPASSAQEHGHIPQVYAKLDGYYIDRPRRERGQVVGHTPERVTNFIWEPQQWLVRSDGTRDERGTLTVDGSGKHTVQISSQVWSNRKDLMLAIGGYQALCFTTNNTDLARIAQANLVKYHDLPTARGVRSYGLHQEGDEWLELYENGAVSRHDPARLFYSGTPVDPGSRSFRAPEAGTPDQVSQARQAIKQLLHLVTPATALALLGYGVAAAFAPRITPHLGHRLPFVFLAGERESGKTSAAQIVLELVNGNSTRITKATGMSLYQYDVAHSGANNLLTILDEYRPGEIDDGQLRRHHDLGVKWRGSGVASKDHAYELNAPTIIAGEGFTDDAATKSRGVLYFTRKDDRGSLDTYAEVSRLPLWAYAHHLHTLARTTGEEEHLARLESATRLTQAATRTVANPRLQYALTFLAYGLLVLQQDVSPDAFSHDQITQCLREGASNMLAGGTEGVTNLEQFLEQLAFALSRVNDRQMYVVPAMTPEHLILRPRPCLDLVQQQFRERAAIANVALLRQYAERAPFFEAGDTHRQVGGLKNVRGYRLVLGAIPERCEADLLREFDAQLRHTYTP</sequence>
<accession>A0ABQ2GF41</accession>
<evidence type="ECO:0000313" key="2">
    <source>
        <dbReference type="EMBL" id="GGL92957.1"/>
    </source>
</evidence>
<dbReference type="EMBL" id="BMOL01000025">
    <property type="protein sequence ID" value="GGL92957.1"/>
    <property type="molecule type" value="Genomic_DNA"/>
</dbReference>
<dbReference type="InterPro" id="IPR015330">
    <property type="entry name" value="DNA_primase/pol_bifunc_N"/>
</dbReference>
<comment type="caution">
    <text evidence="2">The sequence shown here is derived from an EMBL/GenBank/DDBJ whole genome shotgun (WGS) entry which is preliminary data.</text>
</comment>
<dbReference type="SMART" id="SM00943">
    <property type="entry name" value="Prim-Pol"/>
    <property type="match status" value="1"/>
</dbReference>
<evidence type="ECO:0000259" key="1">
    <source>
        <dbReference type="SMART" id="SM00943"/>
    </source>
</evidence>
<proteinExistence type="predicted"/>
<gene>
    <name evidence="2" type="ORF">GCM10010840_33790</name>
</gene>
<dbReference type="Proteomes" id="UP000639973">
    <property type="component" value="Unassembled WGS sequence"/>
</dbReference>
<keyword evidence="3" id="KW-1185">Reference proteome</keyword>
<feature type="domain" description="DNA primase/polymerase bifunctional N-terminal" evidence="1">
    <location>
        <begin position="11"/>
        <end position="173"/>
    </location>
</feature>
<dbReference type="Pfam" id="PF09250">
    <property type="entry name" value="Prim-Pol"/>
    <property type="match status" value="1"/>
</dbReference>
<reference evidence="3" key="1">
    <citation type="journal article" date="2019" name="Int. J. Syst. Evol. Microbiol.">
        <title>The Global Catalogue of Microorganisms (GCM) 10K type strain sequencing project: providing services to taxonomists for standard genome sequencing and annotation.</title>
        <authorList>
            <consortium name="The Broad Institute Genomics Platform"/>
            <consortium name="The Broad Institute Genome Sequencing Center for Infectious Disease"/>
            <person name="Wu L."/>
            <person name="Ma J."/>
        </authorList>
    </citation>
    <scope>NUCLEOTIDE SEQUENCE [LARGE SCALE GENOMIC DNA]</scope>
    <source>
        <strain evidence="3">JCM 15442</strain>
    </source>
</reference>
<dbReference type="SUPFAM" id="SSF56747">
    <property type="entry name" value="Prim-pol domain"/>
    <property type="match status" value="1"/>
</dbReference>
<organism evidence="2 3">
    <name type="scientific">Deinococcus aerolatus</name>
    <dbReference type="NCBI Taxonomy" id="522487"/>
    <lineage>
        <taxon>Bacteria</taxon>
        <taxon>Thermotogati</taxon>
        <taxon>Deinococcota</taxon>
        <taxon>Deinococci</taxon>
        <taxon>Deinococcales</taxon>
        <taxon>Deinococcaceae</taxon>
        <taxon>Deinococcus</taxon>
    </lineage>
</organism>
<dbReference type="Gene3D" id="3.30.720.160">
    <property type="entry name" value="Bifunctional DNA primase/polymerase, N-terminal"/>
    <property type="match status" value="1"/>
</dbReference>
<evidence type="ECO:0000313" key="3">
    <source>
        <dbReference type="Proteomes" id="UP000639973"/>
    </source>
</evidence>
<protein>
    <recommendedName>
        <fullName evidence="1">DNA primase/polymerase bifunctional N-terminal domain-containing protein</fullName>
    </recommendedName>
</protein>
<name>A0ABQ2GF41_9DEIO</name>